<evidence type="ECO:0000256" key="6">
    <source>
        <dbReference type="SAM" id="MobiDB-lite"/>
    </source>
</evidence>
<keyword evidence="8" id="KW-1185">Reference proteome</keyword>
<dbReference type="PROSITE" id="PS50082">
    <property type="entry name" value="WD_REPEATS_2"/>
    <property type="match status" value="2"/>
</dbReference>
<dbReference type="PANTHER" id="PTHR44040">
    <property type="entry name" value="RETINOBLASTOMA-BINDING PROTEIN 5"/>
    <property type="match status" value="1"/>
</dbReference>
<keyword evidence="2 5" id="KW-0853">WD repeat</keyword>
<dbReference type="Pfam" id="PF00400">
    <property type="entry name" value="WD40"/>
    <property type="match status" value="2"/>
</dbReference>
<feature type="compositionally biased region" description="Acidic residues" evidence="6">
    <location>
        <begin position="529"/>
        <end position="538"/>
    </location>
</feature>
<feature type="region of interest" description="Disordered" evidence="6">
    <location>
        <begin position="517"/>
        <end position="541"/>
    </location>
</feature>
<feature type="compositionally biased region" description="Basic and acidic residues" evidence="6">
    <location>
        <begin position="147"/>
        <end position="158"/>
    </location>
</feature>
<dbReference type="AlphaFoldDB" id="A0A9W8J7D2"/>
<proteinExistence type="predicted"/>
<keyword evidence="3" id="KW-0677">Repeat</keyword>
<feature type="region of interest" description="Disordered" evidence="6">
    <location>
        <begin position="461"/>
        <end position="504"/>
    </location>
</feature>
<dbReference type="InterPro" id="IPR036322">
    <property type="entry name" value="WD40_repeat_dom_sf"/>
</dbReference>
<dbReference type="SUPFAM" id="SSF50978">
    <property type="entry name" value="WD40 repeat-like"/>
    <property type="match status" value="1"/>
</dbReference>
<dbReference type="Proteomes" id="UP001140091">
    <property type="component" value="Unassembled WGS sequence"/>
</dbReference>
<evidence type="ECO:0000313" key="7">
    <source>
        <dbReference type="EMBL" id="KAJ2929535.1"/>
    </source>
</evidence>
<accession>A0A9W8J7D2</accession>
<feature type="non-terminal residue" evidence="7">
    <location>
        <position position="554"/>
    </location>
</feature>
<feature type="region of interest" description="Disordered" evidence="6">
    <location>
        <begin position="244"/>
        <end position="274"/>
    </location>
</feature>
<evidence type="ECO:0000256" key="2">
    <source>
        <dbReference type="ARBA" id="ARBA00022574"/>
    </source>
</evidence>
<dbReference type="PANTHER" id="PTHR44040:SF1">
    <property type="entry name" value="RETINOBLASTOMA-BINDING PROTEIN 5"/>
    <property type="match status" value="1"/>
</dbReference>
<dbReference type="GO" id="GO:0048188">
    <property type="term" value="C:Set1C/COMPASS complex"/>
    <property type="evidence" value="ECO:0007669"/>
    <property type="project" value="InterPro"/>
</dbReference>
<comment type="subcellular location">
    <subcellularLocation>
        <location evidence="1">Nucleus</location>
    </subcellularLocation>
</comment>
<dbReference type="EMBL" id="JANBPK010000868">
    <property type="protein sequence ID" value="KAJ2929535.1"/>
    <property type="molecule type" value="Genomic_DNA"/>
</dbReference>
<dbReference type="PROSITE" id="PS50294">
    <property type="entry name" value="WD_REPEATS_REGION"/>
    <property type="match status" value="1"/>
</dbReference>
<name>A0A9W8J7D2_9AGAR</name>
<dbReference type="InterPro" id="IPR015943">
    <property type="entry name" value="WD40/YVTN_repeat-like_dom_sf"/>
</dbReference>
<evidence type="ECO:0000256" key="4">
    <source>
        <dbReference type="ARBA" id="ARBA00023242"/>
    </source>
</evidence>
<dbReference type="InterPro" id="IPR001680">
    <property type="entry name" value="WD40_rpt"/>
</dbReference>
<feature type="region of interest" description="Disordered" evidence="6">
    <location>
        <begin position="147"/>
        <end position="168"/>
    </location>
</feature>
<evidence type="ECO:0008006" key="9">
    <source>
        <dbReference type="Google" id="ProtNLM"/>
    </source>
</evidence>
<feature type="compositionally biased region" description="Polar residues" evidence="6">
    <location>
        <begin position="246"/>
        <end position="259"/>
    </location>
</feature>
<dbReference type="PROSITE" id="PS00678">
    <property type="entry name" value="WD_REPEATS_1"/>
    <property type="match status" value="1"/>
</dbReference>
<protein>
    <recommendedName>
        <fullName evidence="9">WD40 repeat-like protein</fullName>
    </recommendedName>
</protein>
<gene>
    <name evidence="7" type="ORF">H1R20_g7552</name>
</gene>
<organism evidence="7 8">
    <name type="scientific">Candolleomyces eurysporus</name>
    <dbReference type="NCBI Taxonomy" id="2828524"/>
    <lineage>
        <taxon>Eukaryota</taxon>
        <taxon>Fungi</taxon>
        <taxon>Dikarya</taxon>
        <taxon>Basidiomycota</taxon>
        <taxon>Agaricomycotina</taxon>
        <taxon>Agaricomycetes</taxon>
        <taxon>Agaricomycetidae</taxon>
        <taxon>Agaricales</taxon>
        <taxon>Agaricineae</taxon>
        <taxon>Psathyrellaceae</taxon>
        <taxon>Candolleomyces</taxon>
    </lineage>
</organism>
<evidence type="ECO:0000256" key="1">
    <source>
        <dbReference type="ARBA" id="ARBA00004123"/>
    </source>
</evidence>
<sequence length="554" mass="61174">MNYIDPFHTLSHPTAIQTTLPATALFCKFDPSGRFLATGRHNGAAEIWDLETKNEIRCLDGHVKPVTSVDWSRNSRYLLTSSKDWNIVVWDLASPYDPPQRHNTLRFDAPVVSASFHPKNSRIILALLTTGEAYLCDSRKASKSRTQLKEVVEGERGGGDGGSSRRSYITTARFDPSGKHIFIGTSNGTLLVFRTRTKTMIARHKISGANVMKGLEFTKCGRRLVTNSSDRTLRQFTVPSYAHLEGNSSSSLPSPQNCVPSPPSSTSPSPQDIWEQDLEPTHRFNDPINKTAWHTMSYSPDGEWLAGGAADSAAHKVYIWDLSNDGLFVSALDGGREPLTHLHWHPKKSIIGSTTNLGNVHIWHCPNPERWGAFAGGFEEVDENVEYEERESEFDIVSTSLLPISLLPSTFLENERITQLIAETRIQEDEAVILERKMKAEEEDVDIDSFVVATSPPISGGLAGPVTRDQSVTSDRGPTPALVNGTTNTNGNGHHPMDTKPNGTLAAGDDNKMLVDTNSNSTVDPDTLWAEEDPDDDVPGGWRMRVLMEDEEDE</sequence>
<feature type="repeat" description="WD" evidence="5">
    <location>
        <begin position="59"/>
        <end position="94"/>
    </location>
</feature>
<dbReference type="InterPro" id="IPR019775">
    <property type="entry name" value="WD40_repeat_CS"/>
</dbReference>
<dbReference type="SMART" id="SM00320">
    <property type="entry name" value="WD40"/>
    <property type="match status" value="7"/>
</dbReference>
<dbReference type="Gene3D" id="2.130.10.10">
    <property type="entry name" value="YVTN repeat-like/Quinoprotein amine dehydrogenase"/>
    <property type="match status" value="2"/>
</dbReference>
<reference evidence="7" key="1">
    <citation type="submission" date="2022-06" db="EMBL/GenBank/DDBJ databases">
        <title>Genome Sequence of Candolleomyces eurysporus.</title>
        <authorList>
            <person name="Buettner E."/>
        </authorList>
    </citation>
    <scope>NUCLEOTIDE SEQUENCE</scope>
    <source>
        <strain evidence="7">VTCC 930004</strain>
    </source>
</reference>
<evidence type="ECO:0000313" key="8">
    <source>
        <dbReference type="Proteomes" id="UP001140091"/>
    </source>
</evidence>
<feature type="compositionally biased region" description="Low complexity" evidence="6">
    <location>
        <begin position="484"/>
        <end position="493"/>
    </location>
</feature>
<evidence type="ECO:0000256" key="3">
    <source>
        <dbReference type="ARBA" id="ARBA00022737"/>
    </source>
</evidence>
<evidence type="ECO:0000256" key="5">
    <source>
        <dbReference type="PROSITE-ProRule" id="PRU00221"/>
    </source>
</evidence>
<feature type="repeat" description="WD" evidence="5">
    <location>
        <begin position="29"/>
        <end position="58"/>
    </location>
</feature>
<comment type="caution">
    <text evidence="7">The sequence shown here is derived from an EMBL/GenBank/DDBJ whole genome shotgun (WGS) entry which is preliminary data.</text>
</comment>
<dbReference type="OrthoDB" id="196858at2759"/>
<dbReference type="InterPro" id="IPR037850">
    <property type="entry name" value="RBBP5/Swd1"/>
</dbReference>
<keyword evidence="4" id="KW-0539">Nucleus</keyword>